<proteinExistence type="inferred from homology"/>
<sequence>MELRATLFLTTLLALIMKAQTMSLPIRILTHNIRYAANPPATGEKPWSIRRQLMLNELHYNTLHNPEAFICLQEVLHEQLVDIMTGLGDDWAYIGVGRDDGKTQGEYSPVIYRKAVWDLVKWQTVWLNENGTVGKKGWDAGSVRIVTIGTFKHVECKKTMVAMSTHFDNAGPISRRESAKIIQRVTANVTDAASPCPLPFFLAGDLNSETQDDAYMMLNNASTSLLRDAKEQAKWFYGDQNSRLDYSLANPDTITKYKVAADISQKVLKEVSGWIATDANIVELCERGDKLLEEEVSKVYKGKKVQKGIGHCTTISPSAYITPYTPLKSDTEEAATTLKEGEIVKIQLGAQIDGFCAIVCDNVIVGNSGEVTGREADLILATHYANELLLRLMVPPSLIPYSDEEEKTKAATKKPYTQSQITNMLEKVVKAYDCNLVESTTIWLFDHNEIESKKKIILAPGEGVRGEGLPEAGEVWGVEMGVSLGSGKVKNNSNRTTLHRRTATTYQLKRPTSRTLLSEVVKKFGTFPFSLRQLEDEKAAKVGVVECVRTGVLRQYEVVVDKDNQPVARLFSTVSIGKNGMQRLAQPPPIDLSKYKSEKKIEDEEILKILEQPIGKTSTKKTNKKKKKKPAKKADAGAAAAEEESDDEDVQGTLEQPCTRSFLHDRPTNTGLGIAACKIPGQRVNFAMPALRKSARERDFRSHQRSSTTPYASPTGTPSDAVYDKKQRSITEWTEPQPQTLAPSFEEHGFARHGVLENMAPLGVPPKAKDKQRARALEGPAPRNSSLGKVNMAFRDEVGSTPEVTPAPELEPDDSERQEEDEMRVGFPVLEDEEDDDYEPTKAKKKVKVSKTPVRGKTPVQSKTPVNGKTPVKNGFGKSTSVSASPAVQAISMSEPVEATTQRIQIAVNDAISKANSSKGRRYVGIALKRAFEQSKNDPELAEAMDAVIHERSTNQQYRRFRKFIKEIKLEEKMKLGLTRDRRFDQQTAANNGASFFSQQSSPRASSEVVPDDSVLTVYEYQDQHLKHSTKSEHKASQSVSDQSSATAPHPFSSAPALPVATNSAESTPRMPSKSPRKRASTNGKSAPDSAMDMDGGASTAAPTPAARTPDTGASDSELSDVNEEIVQKGPPEPVQVNEKSVAPAAASGTKKGKNIAHARAAKKAKANAGKLFGKHAYKQQPLTAEQQAEDDRIYQMRKSMVDEQPIRQFDHIQPPVSDVRFDDEILETESLTESQIAVGPPMDSDQPRRPGRAPNHGTKRIRDDPLRFSSPQSEPAAATRPSTPAVGPAPKRVKLTNSQGARTKRSPVKNRDAGPIAGVAFTGGGGSRQLGPDDNDPNSPQSESDDFCSACRGAGEFVCCENCPRVFHLLCCDPPRTEVPDGAFYCYECNAKFAAPDDSEEVHASLGPLFSKLERTNPRAFALPHDIQNNFEGVSARPDGSYFEEVKKFPLAKNSGYGYQKPEYTKVIDSDQKVILCVQCGLSSGNKRQMLKCDFCHAYWHLDCVDPPLANPPHISLEASQRDAWKCPRHVDHDLRSGLLVQHDLSSTEHDAEMSNAPVVRVARRVRVRKHSEYIEPTFSRGMRNNGLIEITNDPDDDTDGEGNYVFGDNDPKDINSKIFRVPEKGVILDFVSKVKSGRVMKKHQAPKAAEAAAQRNTAMQNYLAHSIEQQQAALTLAQLAGKEPDLNLSEGKVHALIYSLTSEAPPNVIAAMANANPPPPSQQERAQLEMLQQLIQRRLGA</sequence>
<dbReference type="GO" id="GO:0008270">
    <property type="term" value="F:zinc ion binding"/>
    <property type="evidence" value="ECO:0007669"/>
    <property type="project" value="UniProtKB-KW"/>
</dbReference>
<dbReference type="CDD" id="cd15535">
    <property type="entry name" value="PHD1_Rco1"/>
    <property type="match status" value="1"/>
</dbReference>
<dbReference type="STRING" id="671987.R0K5P4"/>
<evidence type="ECO:0000256" key="1">
    <source>
        <dbReference type="ARBA" id="ARBA00007319"/>
    </source>
</evidence>
<dbReference type="CDD" id="cd01089">
    <property type="entry name" value="PA2G4-like"/>
    <property type="match status" value="1"/>
</dbReference>
<evidence type="ECO:0000256" key="5">
    <source>
        <dbReference type="PROSITE-ProRule" id="PRU00146"/>
    </source>
</evidence>
<dbReference type="FunFam" id="3.30.40.10:FF:000748">
    <property type="entry name" value="PHD finger domain protein, putative"/>
    <property type="match status" value="1"/>
</dbReference>
<dbReference type="Gene3D" id="3.30.40.10">
    <property type="entry name" value="Zinc/RING finger domain, C3HC4 (zinc finger)"/>
    <property type="match status" value="2"/>
</dbReference>
<comment type="similarity">
    <text evidence="1">Belongs to the peptidase M24 family.</text>
</comment>
<organism evidence="9 10">
    <name type="scientific">Exserohilum turcicum (strain 28A)</name>
    <name type="common">Northern leaf blight fungus</name>
    <name type="synonym">Setosphaeria turcica</name>
    <dbReference type="NCBI Taxonomy" id="671987"/>
    <lineage>
        <taxon>Eukaryota</taxon>
        <taxon>Fungi</taxon>
        <taxon>Dikarya</taxon>
        <taxon>Ascomycota</taxon>
        <taxon>Pezizomycotina</taxon>
        <taxon>Dothideomycetes</taxon>
        <taxon>Pleosporomycetidae</taxon>
        <taxon>Pleosporales</taxon>
        <taxon>Pleosporineae</taxon>
        <taxon>Pleosporaceae</taxon>
        <taxon>Exserohilum</taxon>
    </lineage>
</organism>
<dbReference type="GeneID" id="19397408"/>
<dbReference type="RefSeq" id="XP_008027377.1">
    <property type="nucleotide sequence ID" value="XM_008029186.1"/>
</dbReference>
<dbReference type="GO" id="GO:0032221">
    <property type="term" value="C:Rpd3S complex"/>
    <property type="evidence" value="ECO:0007669"/>
    <property type="project" value="TreeGrafter"/>
</dbReference>
<dbReference type="InterPro" id="IPR013083">
    <property type="entry name" value="Znf_RING/FYVE/PHD"/>
</dbReference>
<evidence type="ECO:0000313" key="10">
    <source>
        <dbReference type="Proteomes" id="UP000016935"/>
    </source>
</evidence>
<dbReference type="GO" id="GO:0006357">
    <property type="term" value="P:regulation of transcription by RNA polymerase II"/>
    <property type="evidence" value="ECO:0007669"/>
    <property type="project" value="TreeGrafter"/>
</dbReference>
<feature type="domain" description="PHD-type" evidence="8">
    <location>
        <begin position="1346"/>
        <end position="1393"/>
    </location>
</feature>
<dbReference type="CDD" id="cd09083">
    <property type="entry name" value="EEP-1"/>
    <property type="match status" value="1"/>
</dbReference>
<dbReference type="InterPro" id="IPR011011">
    <property type="entry name" value="Znf_FYVE_PHD"/>
</dbReference>
<feature type="compositionally biased region" description="Basic residues" evidence="6">
    <location>
        <begin position="618"/>
        <end position="631"/>
    </location>
</feature>
<dbReference type="InterPro" id="IPR036390">
    <property type="entry name" value="WH_DNA-bd_sf"/>
</dbReference>
<evidence type="ECO:0000256" key="4">
    <source>
        <dbReference type="ARBA" id="ARBA00022833"/>
    </source>
</evidence>
<accession>R0K5P4</accession>
<keyword evidence="7" id="KW-0732">Signal</keyword>
<feature type="compositionally biased region" description="Polar residues" evidence="6">
    <location>
        <begin position="705"/>
        <end position="718"/>
    </location>
</feature>
<keyword evidence="4" id="KW-0862">Zinc</keyword>
<dbReference type="InterPro" id="IPR036388">
    <property type="entry name" value="WH-like_DNA-bd_sf"/>
</dbReference>
<dbReference type="HOGENOM" id="CLU_240479_0_0_1"/>
<dbReference type="InterPro" id="IPR019786">
    <property type="entry name" value="Zinc_finger_PHD-type_CS"/>
</dbReference>
<dbReference type="SUPFAM" id="SSF56219">
    <property type="entry name" value="DNase I-like"/>
    <property type="match status" value="1"/>
</dbReference>
<dbReference type="CDD" id="cd15534">
    <property type="entry name" value="PHD2_PHF12_Rco1"/>
    <property type="match status" value="1"/>
</dbReference>
<dbReference type="OrthoDB" id="5876363at2759"/>
<dbReference type="PANTHER" id="PTHR47636:SF1">
    <property type="entry name" value="TRANSCRIPTIONAL REGULATORY PROTEIN RCO1"/>
    <property type="match status" value="1"/>
</dbReference>
<dbReference type="SUPFAM" id="SSF55920">
    <property type="entry name" value="Creatinase/aminopeptidase"/>
    <property type="match status" value="1"/>
</dbReference>
<feature type="compositionally biased region" description="Basic and acidic residues" evidence="6">
    <location>
        <begin position="1025"/>
        <end position="1036"/>
    </location>
</feature>
<feature type="chain" id="PRO_5004354006" description="PHD-type domain-containing protein" evidence="7">
    <location>
        <begin position="22"/>
        <end position="1743"/>
    </location>
</feature>
<dbReference type="Gene3D" id="1.10.10.10">
    <property type="entry name" value="Winged helix-like DNA-binding domain superfamily/Winged helix DNA-binding domain"/>
    <property type="match status" value="1"/>
</dbReference>
<evidence type="ECO:0000313" key="9">
    <source>
        <dbReference type="EMBL" id="EOA84844.1"/>
    </source>
</evidence>
<dbReference type="InterPro" id="IPR036005">
    <property type="entry name" value="Creatinase/aminopeptidase-like"/>
</dbReference>
<dbReference type="InterPro" id="IPR001965">
    <property type="entry name" value="Znf_PHD"/>
</dbReference>
<feature type="compositionally biased region" description="Basic residues" evidence="6">
    <location>
        <begin position="1151"/>
        <end position="1163"/>
    </location>
</feature>
<evidence type="ECO:0000259" key="8">
    <source>
        <dbReference type="PROSITE" id="PS50016"/>
    </source>
</evidence>
<evidence type="ECO:0000256" key="3">
    <source>
        <dbReference type="ARBA" id="ARBA00022771"/>
    </source>
</evidence>
<feature type="region of interest" description="Disordered" evidence="6">
    <location>
        <begin position="617"/>
        <end position="653"/>
    </location>
</feature>
<dbReference type="SMART" id="SM00249">
    <property type="entry name" value="PHD"/>
    <property type="match status" value="2"/>
</dbReference>
<dbReference type="eggNOG" id="KOG4299">
    <property type="taxonomic scope" value="Eukaryota"/>
</dbReference>
<gene>
    <name evidence="9" type="ORF">SETTUDRAFT_154467</name>
</gene>
<reference evidence="9 10" key="2">
    <citation type="journal article" date="2013" name="PLoS Genet.">
        <title>Comparative genome structure, secondary metabolite, and effector coding capacity across Cochliobolus pathogens.</title>
        <authorList>
            <person name="Condon B.J."/>
            <person name="Leng Y."/>
            <person name="Wu D."/>
            <person name="Bushley K.E."/>
            <person name="Ohm R.A."/>
            <person name="Otillar R."/>
            <person name="Martin J."/>
            <person name="Schackwitz W."/>
            <person name="Grimwood J."/>
            <person name="MohdZainudin N."/>
            <person name="Xue C."/>
            <person name="Wang R."/>
            <person name="Manning V.A."/>
            <person name="Dhillon B."/>
            <person name="Tu Z.J."/>
            <person name="Steffenson B.J."/>
            <person name="Salamov A."/>
            <person name="Sun H."/>
            <person name="Lowry S."/>
            <person name="LaButti K."/>
            <person name="Han J."/>
            <person name="Copeland A."/>
            <person name="Lindquist E."/>
            <person name="Barry K."/>
            <person name="Schmutz J."/>
            <person name="Baker S.E."/>
            <person name="Ciuffetti L.M."/>
            <person name="Grigoriev I.V."/>
            <person name="Zhong S."/>
            <person name="Turgeon B.G."/>
        </authorList>
    </citation>
    <scope>NUCLEOTIDE SEQUENCE [LARGE SCALE GENOMIC DNA]</scope>
    <source>
        <strain evidence="10">28A</strain>
    </source>
</reference>
<dbReference type="PANTHER" id="PTHR47636">
    <property type="entry name" value="TRANSCRIPTIONAL REGULATORY PROTEIN RCO1"/>
    <property type="match status" value="1"/>
</dbReference>
<feature type="compositionally biased region" description="Acidic residues" evidence="6">
    <location>
        <begin position="810"/>
        <end position="822"/>
    </location>
</feature>
<protein>
    <recommendedName>
        <fullName evidence="8">PHD-type domain-containing protein</fullName>
    </recommendedName>
</protein>
<keyword evidence="2" id="KW-0479">Metal-binding</keyword>
<feature type="signal peptide" evidence="7">
    <location>
        <begin position="1"/>
        <end position="21"/>
    </location>
</feature>
<feature type="region of interest" description="Disordered" evidence="6">
    <location>
        <begin position="760"/>
        <end position="881"/>
    </location>
</feature>
<dbReference type="SUPFAM" id="SSF57903">
    <property type="entry name" value="FYVE/PHD zinc finger"/>
    <property type="match status" value="2"/>
</dbReference>
<keyword evidence="10" id="KW-1185">Reference proteome</keyword>
<evidence type="ECO:0000256" key="2">
    <source>
        <dbReference type="ARBA" id="ARBA00022723"/>
    </source>
</evidence>
<feature type="region of interest" description="Disordered" evidence="6">
    <location>
        <begin position="695"/>
        <end position="722"/>
    </location>
</feature>
<dbReference type="PROSITE" id="PS50016">
    <property type="entry name" value="ZF_PHD_2"/>
    <property type="match status" value="1"/>
</dbReference>
<feature type="region of interest" description="Disordered" evidence="6">
    <location>
        <begin position="1206"/>
        <end position="1346"/>
    </location>
</feature>
<dbReference type="FunFam" id="1.10.10.10:FF:000029">
    <property type="entry name" value="Proliferation-associated 2G4, a"/>
    <property type="match status" value="1"/>
</dbReference>
<dbReference type="Gene3D" id="3.90.230.10">
    <property type="entry name" value="Creatinase/methionine aminopeptidase superfamily"/>
    <property type="match status" value="1"/>
</dbReference>
<dbReference type="InterPro" id="IPR036691">
    <property type="entry name" value="Endo/exonu/phosph_ase_sf"/>
</dbReference>
<dbReference type="EMBL" id="KB908703">
    <property type="protein sequence ID" value="EOA84844.1"/>
    <property type="molecule type" value="Genomic_DNA"/>
</dbReference>
<dbReference type="GO" id="GO:0003824">
    <property type="term" value="F:catalytic activity"/>
    <property type="evidence" value="ECO:0007669"/>
    <property type="project" value="InterPro"/>
</dbReference>
<feature type="compositionally biased region" description="Polar residues" evidence="6">
    <location>
        <begin position="1037"/>
        <end position="1047"/>
    </location>
</feature>
<dbReference type="PROSITE" id="PS01359">
    <property type="entry name" value="ZF_PHD_1"/>
    <property type="match status" value="1"/>
</dbReference>
<keyword evidence="3 5" id="KW-0863">Zinc-finger</keyword>
<feature type="compositionally biased region" description="Low complexity" evidence="6">
    <location>
        <begin position="1096"/>
        <end position="1114"/>
    </location>
</feature>
<name>R0K5P4_EXST2</name>
<dbReference type="InterPro" id="IPR019787">
    <property type="entry name" value="Znf_PHD-finger"/>
</dbReference>
<dbReference type="Pfam" id="PF00628">
    <property type="entry name" value="PHD"/>
    <property type="match status" value="1"/>
</dbReference>
<feature type="compositionally biased region" description="Acidic residues" evidence="6">
    <location>
        <begin position="641"/>
        <end position="650"/>
    </location>
</feature>
<dbReference type="Proteomes" id="UP000016935">
    <property type="component" value="Unassembled WGS sequence"/>
</dbReference>
<dbReference type="SUPFAM" id="SSF46785">
    <property type="entry name" value="Winged helix' DNA-binding domain"/>
    <property type="match status" value="1"/>
</dbReference>
<feature type="compositionally biased region" description="Basic and acidic residues" evidence="6">
    <location>
        <begin position="767"/>
        <end position="776"/>
    </location>
</feature>
<dbReference type="InterPro" id="IPR052819">
    <property type="entry name" value="Chromatin_regulatory_protein"/>
</dbReference>
<reference evidence="9 10" key="1">
    <citation type="journal article" date="2012" name="PLoS Pathog.">
        <title>Diverse lifestyles and strategies of plant pathogenesis encoded in the genomes of eighteen Dothideomycetes fungi.</title>
        <authorList>
            <person name="Ohm R.A."/>
            <person name="Feau N."/>
            <person name="Henrissat B."/>
            <person name="Schoch C.L."/>
            <person name="Horwitz B.A."/>
            <person name="Barry K.W."/>
            <person name="Condon B.J."/>
            <person name="Copeland A.C."/>
            <person name="Dhillon B."/>
            <person name="Glaser F."/>
            <person name="Hesse C.N."/>
            <person name="Kosti I."/>
            <person name="LaButti K."/>
            <person name="Lindquist E.A."/>
            <person name="Lucas S."/>
            <person name="Salamov A.A."/>
            <person name="Bradshaw R.E."/>
            <person name="Ciuffetti L."/>
            <person name="Hamelin R.C."/>
            <person name="Kema G.H.J."/>
            <person name="Lawrence C."/>
            <person name="Scott J.A."/>
            <person name="Spatafora J.W."/>
            <person name="Turgeon B.G."/>
            <person name="de Wit P.J.G.M."/>
            <person name="Zhong S."/>
            <person name="Goodwin S.B."/>
            <person name="Grigoriev I.V."/>
        </authorList>
    </citation>
    <scope>NUCLEOTIDE SEQUENCE [LARGE SCALE GENOMIC DNA]</scope>
    <source>
        <strain evidence="10">28A</strain>
    </source>
</reference>
<feature type="region of interest" description="Disordered" evidence="6">
    <location>
        <begin position="1025"/>
        <end position="1163"/>
    </location>
</feature>
<evidence type="ECO:0000256" key="7">
    <source>
        <dbReference type="SAM" id="SignalP"/>
    </source>
</evidence>
<dbReference type="eggNOG" id="KOG2776">
    <property type="taxonomic scope" value="Eukaryota"/>
</dbReference>
<evidence type="ECO:0000256" key="6">
    <source>
        <dbReference type="SAM" id="MobiDB-lite"/>
    </source>
</evidence>
<dbReference type="FunFam" id="3.90.230.10:FF:000016">
    <property type="entry name" value="Putative curved dna-binding protein"/>
    <property type="match status" value="1"/>
</dbReference>